<feature type="compositionally biased region" description="Low complexity" evidence="13">
    <location>
        <begin position="33"/>
        <end position="47"/>
    </location>
</feature>
<protein>
    <recommendedName>
        <fullName evidence="3">phosphoadenylyl-sulfate reductase (thioredoxin)</fullName>
        <ecNumber evidence="3">1.8.4.8</ecNumber>
    </recommendedName>
    <alternativeName>
        <fullName evidence="10">3'-phosphoadenylylsulfate reductase</fullName>
    </alternativeName>
    <alternativeName>
        <fullName evidence="12">PAPS reductase, thioredoxin dependent</fullName>
    </alternativeName>
    <alternativeName>
        <fullName evidence="11">PAdoPS reductase</fullName>
    </alternativeName>
</protein>
<dbReference type="PANTHER" id="PTHR46509:SF1">
    <property type="entry name" value="PHOSPHOADENOSINE PHOSPHOSULFATE REDUCTASE"/>
    <property type="match status" value="1"/>
</dbReference>
<comment type="similarity">
    <text evidence="2">Belongs to the PAPS reductase family. CysH subfamily.</text>
</comment>
<evidence type="ECO:0000256" key="11">
    <source>
        <dbReference type="ARBA" id="ARBA00082472"/>
    </source>
</evidence>
<accession>A0A0G4L4Z7</accession>
<dbReference type="FunFam" id="3.40.50.620:FF:000151">
    <property type="entry name" value="Phosphoadenosine phosphosulfate reductase"/>
    <property type="match status" value="1"/>
</dbReference>
<dbReference type="InterPro" id="IPR004511">
    <property type="entry name" value="PAPS/APS_Rdtase"/>
</dbReference>
<keyword evidence="8" id="KW-0198">Cysteine biosynthesis</keyword>
<organism evidence="15 16">
    <name type="scientific">Verticillium longisporum</name>
    <name type="common">Verticillium dahliae var. longisporum</name>
    <dbReference type="NCBI Taxonomy" id="100787"/>
    <lineage>
        <taxon>Eukaryota</taxon>
        <taxon>Fungi</taxon>
        <taxon>Dikarya</taxon>
        <taxon>Ascomycota</taxon>
        <taxon>Pezizomycotina</taxon>
        <taxon>Sordariomycetes</taxon>
        <taxon>Hypocreomycetidae</taxon>
        <taxon>Glomerellales</taxon>
        <taxon>Plectosphaerellaceae</taxon>
        <taxon>Verticillium</taxon>
    </lineage>
</organism>
<evidence type="ECO:0000259" key="14">
    <source>
        <dbReference type="Pfam" id="PF01507"/>
    </source>
</evidence>
<evidence type="ECO:0000256" key="5">
    <source>
        <dbReference type="ARBA" id="ARBA00022857"/>
    </source>
</evidence>
<keyword evidence="6" id="KW-0560">Oxidoreductase</keyword>
<dbReference type="InterPro" id="IPR011800">
    <property type="entry name" value="PAPS_reductase_CysH"/>
</dbReference>
<dbReference type="Gene3D" id="3.40.50.620">
    <property type="entry name" value="HUPs"/>
    <property type="match status" value="1"/>
</dbReference>
<dbReference type="InterPro" id="IPR014729">
    <property type="entry name" value="Rossmann-like_a/b/a_fold"/>
</dbReference>
<keyword evidence="4" id="KW-0028">Amino-acid biosynthesis</keyword>
<comment type="catalytic activity">
    <reaction evidence="9">
        <text>[thioredoxin]-disulfide + sulfite + adenosine 3',5'-bisphosphate + 2 H(+) = [thioredoxin]-dithiol + 3'-phosphoadenylyl sulfate</text>
        <dbReference type="Rhea" id="RHEA:11724"/>
        <dbReference type="Rhea" id="RHEA-COMP:10698"/>
        <dbReference type="Rhea" id="RHEA-COMP:10700"/>
        <dbReference type="ChEBI" id="CHEBI:15378"/>
        <dbReference type="ChEBI" id="CHEBI:17359"/>
        <dbReference type="ChEBI" id="CHEBI:29950"/>
        <dbReference type="ChEBI" id="CHEBI:50058"/>
        <dbReference type="ChEBI" id="CHEBI:58339"/>
        <dbReference type="ChEBI" id="CHEBI:58343"/>
        <dbReference type="EC" id="1.8.4.8"/>
    </reaction>
</comment>
<evidence type="ECO:0000256" key="4">
    <source>
        <dbReference type="ARBA" id="ARBA00022605"/>
    </source>
</evidence>
<evidence type="ECO:0000313" key="15">
    <source>
        <dbReference type="EMBL" id="CRK17107.1"/>
    </source>
</evidence>
<evidence type="ECO:0000256" key="9">
    <source>
        <dbReference type="ARBA" id="ARBA00052536"/>
    </source>
</evidence>
<gene>
    <name evidence="15" type="ORF">BN1723_011236</name>
</gene>
<dbReference type="NCBIfam" id="TIGR00434">
    <property type="entry name" value="cysH"/>
    <property type="match status" value="1"/>
</dbReference>
<dbReference type="CDD" id="cd23945">
    <property type="entry name" value="PAPS_reductase"/>
    <property type="match status" value="1"/>
</dbReference>
<dbReference type="NCBIfam" id="TIGR02057">
    <property type="entry name" value="PAPS_reductase"/>
    <property type="match status" value="1"/>
</dbReference>
<feature type="domain" description="Phosphoadenosine phosphosulphate reductase" evidence="14">
    <location>
        <begin position="85"/>
        <end position="266"/>
    </location>
</feature>
<feature type="region of interest" description="Disordered" evidence="13">
    <location>
        <begin position="23"/>
        <end position="47"/>
    </location>
</feature>
<dbReference type="Proteomes" id="UP000045706">
    <property type="component" value="Unassembled WGS sequence"/>
</dbReference>
<keyword evidence="7" id="KW-0486">Methionine biosynthesis</keyword>
<dbReference type="GO" id="GO:0009086">
    <property type="term" value="P:methionine biosynthetic process"/>
    <property type="evidence" value="ECO:0007669"/>
    <property type="project" value="UniProtKB-KW"/>
</dbReference>
<keyword evidence="5" id="KW-0521">NADP</keyword>
<sequence length="326" mass="36561">MSVSMATQTSEPLRVETVHETKLEHQEVESGYASATDSTSTASSSTNALPRISLTKAHLNHLNSQMENMDAMEILRFSKVMFPNLFQSTAFGLTGLVTIDMLSKIQTESPNSAPVDLIFLDTHYHFQETHDLVSAVQARYPNVKLHIYKPHKANTLAEFEATYGDRMYEKDSELYDWTAKVEPLQRAYEELGVAAILTGRRRSQGGARDKMPIIEVDDERGVIKINPLASWSFAQVRDYVKNNNVPYNALLDRGYKSVGDWHSTSPVAEGEDERAGRWKGQEKTECGIHNKKSRYAQYLEELAQKEKLDAAAAALEKVEASQSVTV</sequence>
<dbReference type="SMR" id="A0A0G4L4Z7"/>
<dbReference type="GO" id="GO:0019344">
    <property type="term" value="P:cysteine biosynthetic process"/>
    <property type="evidence" value="ECO:0007669"/>
    <property type="project" value="UniProtKB-KW"/>
</dbReference>
<evidence type="ECO:0000313" key="16">
    <source>
        <dbReference type="Proteomes" id="UP000045706"/>
    </source>
</evidence>
<dbReference type="EC" id="1.8.4.8" evidence="3"/>
<evidence type="ECO:0000256" key="6">
    <source>
        <dbReference type="ARBA" id="ARBA00023002"/>
    </source>
</evidence>
<dbReference type="GO" id="GO:0005737">
    <property type="term" value="C:cytoplasm"/>
    <property type="evidence" value="ECO:0007669"/>
    <property type="project" value="TreeGrafter"/>
</dbReference>
<evidence type="ECO:0000256" key="8">
    <source>
        <dbReference type="ARBA" id="ARBA00023192"/>
    </source>
</evidence>
<dbReference type="PANTHER" id="PTHR46509">
    <property type="entry name" value="PHOSPHOADENOSINE PHOSPHOSULFATE REDUCTASE"/>
    <property type="match status" value="1"/>
</dbReference>
<evidence type="ECO:0000256" key="3">
    <source>
        <dbReference type="ARBA" id="ARBA00013096"/>
    </source>
</evidence>
<dbReference type="EMBL" id="CVQI01007668">
    <property type="protein sequence ID" value="CRK17107.1"/>
    <property type="molecule type" value="Genomic_DNA"/>
</dbReference>
<evidence type="ECO:0000256" key="7">
    <source>
        <dbReference type="ARBA" id="ARBA00023167"/>
    </source>
</evidence>
<evidence type="ECO:0000256" key="1">
    <source>
        <dbReference type="ARBA" id="ARBA00004848"/>
    </source>
</evidence>
<dbReference type="AlphaFoldDB" id="A0A0G4L4Z7"/>
<proteinExistence type="inferred from homology"/>
<dbReference type="GO" id="GO:0019379">
    <property type="term" value="P:sulfate assimilation, phosphoadenylyl sulfate reduction by phosphoadenylyl-sulfate reductase (thioredoxin)"/>
    <property type="evidence" value="ECO:0007669"/>
    <property type="project" value="InterPro"/>
</dbReference>
<evidence type="ECO:0000256" key="2">
    <source>
        <dbReference type="ARBA" id="ARBA00009732"/>
    </source>
</evidence>
<dbReference type="SUPFAM" id="SSF52402">
    <property type="entry name" value="Adenine nucleotide alpha hydrolases-like"/>
    <property type="match status" value="1"/>
</dbReference>
<dbReference type="HAMAP" id="MF_00063">
    <property type="entry name" value="CysH"/>
    <property type="match status" value="1"/>
</dbReference>
<dbReference type="GO" id="GO:0004604">
    <property type="term" value="F:phosphoadenylyl-sulfate reductase (thioredoxin) activity"/>
    <property type="evidence" value="ECO:0007669"/>
    <property type="project" value="UniProtKB-EC"/>
</dbReference>
<dbReference type="InterPro" id="IPR002500">
    <property type="entry name" value="PAPS_reduct_dom"/>
</dbReference>
<reference evidence="16" key="1">
    <citation type="submission" date="2015-05" db="EMBL/GenBank/DDBJ databases">
        <authorList>
            <person name="Fogelqvist Johan"/>
        </authorList>
    </citation>
    <scope>NUCLEOTIDE SEQUENCE [LARGE SCALE GENOMIC DNA]</scope>
</reference>
<dbReference type="NCBIfam" id="NF002537">
    <property type="entry name" value="PRK02090.1"/>
    <property type="match status" value="1"/>
</dbReference>
<name>A0A0G4L4Z7_VERLO</name>
<dbReference type="Pfam" id="PF01507">
    <property type="entry name" value="PAPS_reduct"/>
    <property type="match status" value="1"/>
</dbReference>
<evidence type="ECO:0000256" key="12">
    <source>
        <dbReference type="ARBA" id="ARBA00082553"/>
    </source>
</evidence>
<evidence type="ECO:0000256" key="13">
    <source>
        <dbReference type="SAM" id="MobiDB-lite"/>
    </source>
</evidence>
<comment type="pathway">
    <text evidence="1">Sulfur metabolism; hydrogen sulfide biosynthesis; sulfite from sulfate: step 3/3.</text>
</comment>
<evidence type="ECO:0000256" key="10">
    <source>
        <dbReference type="ARBA" id="ARBA00078053"/>
    </source>
</evidence>